<dbReference type="InterPro" id="IPR052157">
    <property type="entry name" value="BCAA_transport_permease"/>
</dbReference>
<dbReference type="GO" id="GO:0022857">
    <property type="term" value="F:transmembrane transporter activity"/>
    <property type="evidence" value="ECO:0007669"/>
    <property type="project" value="InterPro"/>
</dbReference>
<evidence type="ECO:0000256" key="4">
    <source>
        <dbReference type="ARBA" id="ARBA00022692"/>
    </source>
</evidence>
<feature type="transmembrane region" description="Helical" evidence="9">
    <location>
        <begin position="224"/>
        <end position="251"/>
    </location>
</feature>
<dbReference type="Pfam" id="PF02653">
    <property type="entry name" value="BPD_transp_2"/>
    <property type="match status" value="1"/>
</dbReference>
<evidence type="ECO:0000256" key="3">
    <source>
        <dbReference type="ARBA" id="ARBA00022475"/>
    </source>
</evidence>
<dbReference type="AlphaFoldDB" id="A0A178I2S7"/>
<comment type="subcellular location">
    <subcellularLocation>
        <location evidence="1">Cell membrane</location>
        <topology evidence="1">Multi-pass membrane protein</topology>
    </subcellularLocation>
</comment>
<keyword evidence="7 9" id="KW-0472">Membrane</keyword>
<evidence type="ECO:0000256" key="9">
    <source>
        <dbReference type="SAM" id="Phobius"/>
    </source>
</evidence>
<feature type="transmembrane region" description="Helical" evidence="9">
    <location>
        <begin position="98"/>
        <end position="123"/>
    </location>
</feature>
<accession>A0A178I2S7</accession>
<evidence type="ECO:0000256" key="8">
    <source>
        <dbReference type="ARBA" id="ARBA00037998"/>
    </source>
</evidence>
<dbReference type="PANTHER" id="PTHR11795">
    <property type="entry name" value="BRANCHED-CHAIN AMINO ACID TRANSPORT SYSTEM PERMEASE PROTEIN LIVH"/>
    <property type="match status" value="1"/>
</dbReference>
<evidence type="ECO:0000256" key="7">
    <source>
        <dbReference type="ARBA" id="ARBA00023136"/>
    </source>
</evidence>
<gene>
    <name evidence="10" type="ORF">A3840_02925</name>
</gene>
<proteinExistence type="inferred from homology"/>
<evidence type="ECO:0008006" key="12">
    <source>
        <dbReference type="Google" id="ProtNLM"/>
    </source>
</evidence>
<reference evidence="10 11" key="1">
    <citation type="submission" date="2016-03" db="EMBL/GenBank/DDBJ databases">
        <title>Genome sequencing of Devosia sp. S37.</title>
        <authorList>
            <person name="Mohd Nor M."/>
        </authorList>
    </citation>
    <scope>NUCLEOTIDE SEQUENCE [LARGE SCALE GENOMIC DNA]</scope>
    <source>
        <strain evidence="10 11">S37</strain>
    </source>
</reference>
<dbReference type="GO" id="GO:0006865">
    <property type="term" value="P:amino acid transport"/>
    <property type="evidence" value="ECO:0007669"/>
    <property type="project" value="UniProtKB-KW"/>
</dbReference>
<dbReference type="Proteomes" id="UP000078389">
    <property type="component" value="Unassembled WGS sequence"/>
</dbReference>
<protein>
    <recommendedName>
        <fullName evidence="12">ABC transporter permease</fullName>
    </recommendedName>
</protein>
<feature type="transmembrane region" description="Helical" evidence="9">
    <location>
        <begin position="143"/>
        <end position="162"/>
    </location>
</feature>
<comment type="caution">
    <text evidence="10">The sequence shown here is derived from an EMBL/GenBank/DDBJ whole genome shotgun (WGS) entry which is preliminary data.</text>
</comment>
<dbReference type="STRING" id="1770058.A3840_02925"/>
<dbReference type="CDD" id="cd06582">
    <property type="entry name" value="TM_PBP1_LivH_like"/>
    <property type="match status" value="1"/>
</dbReference>
<organism evidence="10 11">
    <name type="scientific">Devosia elaeis</name>
    <dbReference type="NCBI Taxonomy" id="1770058"/>
    <lineage>
        <taxon>Bacteria</taxon>
        <taxon>Pseudomonadati</taxon>
        <taxon>Pseudomonadota</taxon>
        <taxon>Alphaproteobacteria</taxon>
        <taxon>Hyphomicrobiales</taxon>
        <taxon>Devosiaceae</taxon>
        <taxon>Devosia</taxon>
    </lineage>
</organism>
<dbReference type="InterPro" id="IPR001851">
    <property type="entry name" value="ABC_transp_permease"/>
</dbReference>
<sequence length="292" mass="31715">MFGAIQFLNGLSHGLSLFLVAAGLSIIFGVLRVLNFAHGGFYMLGGYVAYEVVRRIGMEHGLFWVAVIVAGLVLALVAAGIERFMLRQLYNRDQIYQLLFTFALVLLIGDVVRIFWSTTALSVSFPPELRGAQNLGFTIYPRYRLFLCVVGVVAAVGLWLLFQRTRWGRIIRAATQDREMLSSLGVNVPMVYLAVFAGGGALAGISGALAAPALALRGGMDAEIIVECFIVVIIGGLGSLWGAFIGALLIGQLRAIGITFVPEWEIVLIYLLMIVVLVFRPWGLFGKKQAGS</sequence>
<keyword evidence="2" id="KW-0813">Transport</keyword>
<evidence type="ECO:0000256" key="5">
    <source>
        <dbReference type="ARBA" id="ARBA00022970"/>
    </source>
</evidence>
<dbReference type="GO" id="GO:0005886">
    <property type="term" value="C:plasma membrane"/>
    <property type="evidence" value="ECO:0007669"/>
    <property type="project" value="UniProtKB-SubCell"/>
</dbReference>
<dbReference type="EMBL" id="LVVY01000062">
    <property type="protein sequence ID" value="OAM79671.1"/>
    <property type="molecule type" value="Genomic_DNA"/>
</dbReference>
<keyword evidence="5" id="KW-0029">Amino-acid transport</keyword>
<feature type="transmembrane region" description="Helical" evidence="9">
    <location>
        <begin position="12"/>
        <end position="34"/>
    </location>
</feature>
<evidence type="ECO:0000313" key="11">
    <source>
        <dbReference type="Proteomes" id="UP000078389"/>
    </source>
</evidence>
<keyword evidence="3" id="KW-1003">Cell membrane</keyword>
<feature type="transmembrane region" description="Helical" evidence="9">
    <location>
        <begin position="263"/>
        <end position="282"/>
    </location>
</feature>
<comment type="similarity">
    <text evidence="8">Belongs to the binding-protein-dependent transport system permease family. LivHM subfamily.</text>
</comment>
<dbReference type="PANTHER" id="PTHR11795:SF442">
    <property type="entry name" value="ABC TRANSPORTER ATP-BINDING PROTEIN"/>
    <property type="match status" value="1"/>
</dbReference>
<keyword evidence="11" id="KW-1185">Reference proteome</keyword>
<evidence type="ECO:0000256" key="1">
    <source>
        <dbReference type="ARBA" id="ARBA00004651"/>
    </source>
</evidence>
<evidence type="ECO:0000313" key="10">
    <source>
        <dbReference type="EMBL" id="OAM79671.1"/>
    </source>
</evidence>
<keyword evidence="6 9" id="KW-1133">Transmembrane helix</keyword>
<evidence type="ECO:0000256" key="6">
    <source>
        <dbReference type="ARBA" id="ARBA00022989"/>
    </source>
</evidence>
<name>A0A178I2S7_9HYPH</name>
<feature type="transmembrane region" description="Helical" evidence="9">
    <location>
        <begin position="62"/>
        <end position="86"/>
    </location>
</feature>
<keyword evidence="4 9" id="KW-0812">Transmembrane</keyword>
<feature type="transmembrane region" description="Helical" evidence="9">
    <location>
        <begin position="190"/>
        <end position="212"/>
    </location>
</feature>
<dbReference type="RefSeq" id="WP_067451595.1">
    <property type="nucleotide sequence ID" value="NZ_LVVY01000062.1"/>
</dbReference>
<dbReference type="OrthoDB" id="9807115at2"/>
<evidence type="ECO:0000256" key="2">
    <source>
        <dbReference type="ARBA" id="ARBA00022448"/>
    </source>
</evidence>